<organism evidence="10">
    <name type="scientific">marine metagenome</name>
    <dbReference type="NCBI Taxonomy" id="408172"/>
    <lineage>
        <taxon>unclassified sequences</taxon>
        <taxon>metagenomes</taxon>
        <taxon>ecological metagenomes</taxon>
    </lineage>
</organism>
<evidence type="ECO:0000256" key="9">
    <source>
        <dbReference type="SAM" id="Phobius"/>
    </source>
</evidence>
<evidence type="ECO:0000256" key="7">
    <source>
        <dbReference type="ARBA" id="ARBA00022989"/>
    </source>
</evidence>
<sequence>MSTIRGWFEHLQSREKLIVSAGAVVVALALIVSMGIRPLYVNSARTAERVTSKEALLVKLEQASRRLNSGTAGSARAIEATSQSMVVVVDKSARSLGLGQYLTRNQPDGVTGIRLRFEGAPFDDLVKWITEIQTRYGMTTVSASFDKAGASGRVNCSLVLERLGV</sequence>
<dbReference type="GO" id="GO:0015628">
    <property type="term" value="P:protein secretion by the type II secretion system"/>
    <property type="evidence" value="ECO:0007669"/>
    <property type="project" value="InterPro"/>
</dbReference>
<reference evidence="10" key="1">
    <citation type="submission" date="2018-05" db="EMBL/GenBank/DDBJ databases">
        <authorList>
            <person name="Lanie J.A."/>
            <person name="Ng W.-L."/>
            <person name="Kazmierczak K.M."/>
            <person name="Andrzejewski T.M."/>
            <person name="Davidsen T.M."/>
            <person name="Wayne K.J."/>
            <person name="Tettelin H."/>
            <person name="Glass J.I."/>
            <person name="Rusch D."/>
            <person name="Podicherti R."/>
            <person name="Tsui H.-C.T."/>
            <person name="Winkler M.E."/>
        </authorList>
    </citation>
    <scope>NUCLEOTIDE SEQUENCE</scope>
</reference>
<dbReference type="Gene3D" id="3.30.1360.100">
    <property type="entry name" value="General secretion pathway protein M, EpsM"/>
    <property type="match status" value="1"/>
</dbReference>
<keyword evidence="3" id="KW-1003">Cell membrane</keyword>
<evidence type="ECO:0000256" key="4">
    <source>
        <dbReference type="ARBA" id="ARBA00022519"/>
    </source>
</evidence>
<accession>A0A382ETN4</accession>
<dbReference type="AlphaFoldDB" id="A0A382ETN4"/>
<evidence type="ECO:0000256" key="2">
    <source>
        <dbReference type="ARBA" id="ARBA00022448"/>
    </source>
</evidence>
<feature type="transmembrane region" description="Helical" evidence="9">
    <location>
        <begin position="17"/>
        <end position="36"/>
    </location>
</feature>
<dbReference type="Pfam" id="PF04612">
    <property type="entry name" value="T2SSM"/>
    <property type="match status" value="1"/>
</dbReference>
<dbReference type="EMBL" id="UINC01046320">
    <property type="protein sequence ID" value="SVB54176.1"/>
    <property type="molecule type" value="Genomic_DNA"/>
</dbReference>
<keyword evidence="8 9" id="KW-0472">Membrane</keyword>
<dbReference type="GO" id="GO:0015627">
    <property type="term" value="C:type II protein secretion system complex"/>
    <property type="evidence" value="ECO:0007669"/>
    <property type="project" value="InterPro"/>
</dbReference>
<evidence type="ECO:0000256" key="3">
    <source>
        <dbReference type="ARBA" id="ARBA00022475"/>
    </source>
</evidence>
<keyword evidence="6" id="KW-0653">Protein transport</keyword>
<evidence type="ECO:0000256" key="5">
    <source>
        <dbReference type="ARBA" id="ARBA00022692"/>
    </source>
</evidence>
<keyword evidence="5 9" id="KW-0812">Transmembrane</keyword>
<evidence type="ECO:0008006" key="11">
    <source>
        <dbReference type="Google" id="ProtNLM"/>
    </source>
</evidence>
<dbReference type="GO" id="GO:0005886">
    <property type="term" value="C:plasma membrane"/>
    <property type="evidence" value="ECO:0007669"/>
    <property type="project" value="UniProtKB-SubCell"/>
</dbReference>
<keyword evidence="7 9" id="KW-1133">Transmembrane helix</keyword>
<name>A0A382ETN4_9ZZZZ</name>
<keyword evidence="4" id="KW-0997">Cell inner membrane</keyword>
<dbReference type="SUPFAM" id="SSF103054">
    <property type="entry name" value="General secretion pathway protein M, EpsM"/>
    <property type="match status" value="1"/>
</dbReference>
<dbReference type="InterPro" id="IPR007690">
    <property type="entry name" value="T2SS_GspM"/>
</dbReference>
<evidence type="ECO:0000256" key="1">
    <source>
        <dbReference type="ARBA" id="ARBA00004377"/>
    </source>
</evidence>
<protein>
    <recommendedName>
        <fullName evidence="11">Type II secretion system protein M</fullName>
    </recommendedName>
</protein>
<dbReference type="InterPro" id="IPR023229">
    <property type="entry name" value="T2SS_M_periplasmic_sf"/>
</dbReference>
<evidence type="ECO:0000256" key="8">
    <source>
        <dbReference type="ARBA" id="ARBA00023136"/>
    </source>
</evidence>
<keyword evidence="2" id="KW-0813">Transport</keyword>
<proteinExistence type="predicted"/>
<comment type="subcellular location">
    <subcellularLocation>
        <location evidence="1">Cell inner membrane</location>
        <topology evidence="1">Single-pass membrane protein</topology>
    </subcellularLocation>
</comment>
<evidence type="ECO:0000256" key="6">
    <source>
        <dbReference type="ARBA" id="ARBA00022927"/>
    </source>
</evidence>
<gene>
    <name evidence="10" type="ORF">METZ01_LOCUS207030</name>
</gene>
<evidence type="ECO:0000313" key="10">
    <source>
        <dbReference type="EMBL" id="SVB54176.1"/>
    </source>
</evidence>